<evidence type="ECO:0000313" key="5">
    <source>
        <dbReference type="Proteomes" id="UP000576082"/>
    </source>
</evidence>
<dbReference type="Gene3D" id="2.40.160.20">
    <property type="match status" value="1"/>
</dbReference>
<evidence type="ECO:0000256" key="1">
    <source>
        <dbReference type="ARBA" id="ARBA00022729"/>
    </source>
</evidence>
<dbReference type="Proteomes" id="UP000576082">
    <property type="component" value="Unassembled WGS sequence"/>
</dbReference>
<feature type="signal peptide" evidence="2">
    <location>
        <begin position="1"/>
        <end position="20"/>
    </location>
</feature>
<feature type="chain" id="PRO_5030720643" evidence="2">
    <location>
        <begin position="21"/>
        <end position="190"/>
    </location>
</feature>
<dbReference type="EMBL" id="JABANE010000014">
    <property type="protein sequence ID" value="NME67735.1"/>
    <property type="molecule type" value="Genomic_DNA"/>
</dbReference>
<name>A0A7X9P1J0_9BACT</name>
<comment type="caution">
    <text evidence="4">The sequence shown here is derived from an EMBL/GenBank/DDBJ whole genome shotgun (WGS) entry which is preliminary data.</text>
</comment>
<gene>
    <name evidence="4" type="ORF">HHU12_07130</name>
</gene>
<proteinExistence type="predicted"/>
<dbReference type="Pfam" id="PF13505">
    <property type="entry name" value="OMP_b-brl"/>
    <property type="match status" value="1"/>
</dbReference>
<organism evidence="4 5">
    <name type="scientific">Flammeovirga aprica JL-4</name>
    <dbReference type="NCBI Taxonomy" id="694437"/>
    <lineage>
        <taxon>Bacteria</taxon>
        <taxon>Pseudomonadati</taxon>
        <taxon>Bacteroidota</taxon>
        <taxon>Cytophagia</taxon>
        <taxon>Cytophagales</taxon>
        <taxon>Flammeovirgaceae</taxon>
        <taxon>Flammeovirga</taxon>
    </lineage>
</organism>
<protein>
    <submittedName>
        <fullName evidence="4">Porin family protein</fullName>
    </submittedName>
</protein>
<evidence type="ECO:0000256" key="2">
    <source>
        <dbReference type="SAM" id="SignalP"/>
    </source>
</evidence>
<dbReference type="RefSeq" id="WP_169656065.1">
    <property type="nucleotide sequence ID" value="NZ_JABANE010000014.1"/>
</dbReference>
<sequence length="190" mass="20311">MKKSILVLLLALASIVSANAQDKKFTIGIGAGASFMSAKTTFLGQETKSNGTGFNFLGNFYYNINPKISVGVEFASAAAILKSDGDSDNTEATGIGNYSLKGKYHFGENKVRPHVGLGLGMYNVIPVSAFDTKSTFGLAPEVGMNLGFFQLAAVYHIIPAVKYGEGESELKFAPSNFEIRAIFNINFASR</sequence>
<dbReference type="InterPro" id="IPR027385">
    <property type="entry name" value="Beta-barrel_OMP"/>
</dbReference>
<dbReference type="InterPro" id="IPR011250">
    <property type="entry name" value="OMP/PagP_B-barrel"/>
</dbReference>
<evidence type="ECO:0000259" key="3">
    <source>
        <dbReference type="Pfam" id="PF13505"/>
    </source>
</evidence>
<evidence type="ECO:0000313" key="4">
    <source>
        <dbReference type="EMBL" id="NME67735.1"/>
    </source>
</evidence>
<keyword evidence="5" id="KW-1185">Reference proteome</keyword>
<feature type="domain" description="Outer membrane protein beta-barrel" evidence="3">
    <location>
        <begin position="9"/>
        <end position="146"/>
    </location>
</feature>
<dbReference type="SUPFAM" id="SSF56925">
    <property type="entry name" value="OMPA-like"/>
    <property type="match status" value="1"/>
</dbReference>
<accession>A0A7X9P1J0</accession>
<dbReference type="AlphaFoldDB" id="A0A7X9P1J0"/>
<keyword evidence="1 2" id="KW-0732">Signal</keyword>
<reference evidence="4 5" key="1">
    <citation type="submission" date="2020-04" db="EMBL/GenBank/DDBJ databases">
        <title>Flammeovirga sp. SR4, a novel species isolated from seawater.</title>
        <authorList>
            <person name="Wang X."/>
        </authorList>
    </citation>
    <scope>NUCLEOTIDE SEQUENCE [LARGE SCALE GENOMIC DNA]</scope>
    <source>
        <strain evidence="4 5">ATCC 23126</strain>
    </source>
</reference>